<gene>
    <name evidence="2" type="ORF">P4T90_14065</name>
</gene>
<dbReference type="Pfam" id="PF03992">
    <property type="entry name" value="ABM"/>
    <property type="match status" value="1"/>
</dbReference>
<dbReference type="EMBL" id="JARMAB010000020">
    <property type="protein sequence ID" value="MED1204170.1"/>
    <property type="molecule type" value="Genomic_DNA"/>
</dbReference>
<dbReference type="PANTHER" id="PTHR33336:SF3">
    <property type="entry name" value="ABM DOMAIN-CONTAINING PROTEIN"/>
    <property type="match status" value="1"/>
</dbReference>
<dbReference type="PANTHER" id="PTHR33336">
    <property type="entry name" value="QUINOL MONOOXYGENASE YGIN-RELATED"/>
    <property type="match status" value="1"/>
</dbReference>
<dbReference type="GO" id="GO:0004497">
    <property type="term" value="F:monooxygenase activity"/>
    <property type="evidence" value="ECO:0007669"/>
    <property type="project" value="UniProtKB-KW"/>
</dbReference>
<dbReference type="SUPFAM" id="SSF54909">
    <property type="entry name" value="Dimeric alpha+beta barrel"/>
    <property type="match status" value="1"/>
</dbReference>
<name>A0ABU6MI28_9BACI</name>
<dbReference type="PROSITE" id="PS51725">
    <property type="entry name" value="ABM"/>
    <property type="match status" value="1"/>
</dbReference>
<reference evidence="2 3" key="1">
    <citation type="submission" date="2023-03" db="EMBL/GenBank/DDBJ databases">
        <title>Bacillus Genome Sequencing.</title>
        <authorList>
            <person name="Dunlap C."/>
        </authorList>
    </citation>
    <scope>NUCLEOTIDE SEQUENCE [LARGE SCALE GENOMIC DNA]</scope>
    <source>
        <strain evidence="2 3">B-23453</strain>
    </source>
</reference>
<accession>A0ABU6MI28</accession>
<proteinExistence type="predicted"/>
<protein>
    <submittedName>
        <fullName evidence="2">Quinol monooxygenase</fullName>
    </submittedName>
</protein>
<dbReference type="Gene3D" id="3.30.70.100">
    <property type="match status" value="1"/>
</dbReference>
<keyword evidence="2" id="KW-0503">Monooxygenase</keyword>
<keyword evidence="2" id="KW-0560">Oxidoreductase</keyword>
<keyword evidence="3" id="KW-1185">Reference proteome</keyword>
<dbReference type="InterPro" id="IPR007138">
    <property type="entry name" value="ABM_dom"/>
</dbReference>
<comment type="caution">
    <text evidence="2">The sequence shown here is derived from an EMBL/GenBank/DDBJ whole genome shotgun (WGS) entry which is preliminary data.</text>
</comment>
<dbReference type="RefSeq" id="WP_066264000.1">
    <property type="nucleotide sequence ID" value="NZ_JARMAB010000020.1"/>
</dbReference>
<dbReference type="Proteomes" id="UP001341444">
    <property type="component" value="Unassembled WGS sequence"/>
</dbReference>
<dbReference type="InterPro" id="IPR011008">
    <property type="entry name" value="Dimeric_a/b-barrel"/>
</dbReference>
<evidence type="ECO:0000313" key="3">
    <source>
        <dbReference type="Proteomes" id="UP001341444"/>
    </source>
</evidence>
<dbReference type="InterPro" id="IPR050744">
    <property type="entry name" value="AI-2_Isomerase_LsrG"/>
</dbReference>
<sequence>MIIIHAYFKVNPQNRNEFLELAEMVTNSSQAEDGNISYQYYEAPEGTNHFLFLEKWKDEKAIQEHEQTSHFKSFVKEVEKLINEPFKADLYSATVIK</sequence>
<evidence type="ECO:0000313" key="2">
    <source>
        <dbReference type="EMBL" id="MED1204170.1"/>
    </source>
</evidence>
<feature type="domain" description="ABM" evidence="1">
    <location>
        <begin position="2"/>
        <end position="96"/>
    </location>
</feature>
<evidence type="ECO:0000259" key="1">
    <source>
        <dbReference type="PROSITE" id="PS51725"/>
    </source>
</evidence>
<organism evidence="2 3">
    <name type="scientific">Heyndrickxia acidicola</name>
    <dbReference type="NCBI Taxonomy" id="209389"/>
    <lineage>
        <taxon>Bacteria</taxon>
        <taxon>Bacillati</taxon>
        <taxon>Bacillota</taxon>
        <taxon>Bacilli</taxon>
        <taxon>Bacillales</taxon>
        <taxon>Bacillaceae</taxon>
        <taxon>Heyndrickxia</taxon>
    </lineage>
</organism>